<evidence type="ECO:0000313" key="6">
    <source>
        <dbReference type="EMBL" id="MFC4620889.1"/>
    </source>
</evidence>
<evidence type="ECO:0000256" key="1">
    <source>
        <dbReference type="ARBA" id="ARBA00022723"/>
    </source>
</evidence>
<dbReference type="EMBL" id="JBHSEW010000001">
    <property type="protein sequence ID" value="MFC4620889.1"/>
    <property type="molecule type" value="Genomic_DNA"/>
</dbReference>
<dbReference type="RefSeq" id="WP_377723319.1">
    <property type="nucleotide sequence ID" value="NZ_JBHSEW010000001.1"/>
</dbReference>
<comment type="caution">
    <text evidence="6">The sequence shown here is derived from an EMBL/GenBank/DDBJ whole genome shotgun (WGS) entry which is preliminary data.</text>
</comment>
<dbReference type="Proteomes" id="UP001595967">
    <property type="component" value="Unassembled WGS sequence"/>
</dbReference>
<evidence type="ECO:0000259" key="5">
    <source>
        <dbReference type="Pfam" id="PF05567"/>
    </source>
</evidence>
<evidence type="ECO:0000256" key="2">
    <source>
        <dbReference type="ARBA" id="ARBA00022837"/>
    </source>
</evidence>
<keyword evidence="4" id="KW-0732">Signal</keyword>
<feature type="region of interest" description="Disordered" evidence="3">
    <location>
        <begin position="1256"/>
        <end position="1279"/>
    </location>
</feature>
<sequence length="1279" mass="138940">MSKIHKNNIPRHFEKKILGLAAATLFLPHSAQALNLVQEPPIPKASSTYVPPNIIISVDDSGSMNYRLDQENATGATDEKKPVNGVWPSTSRRMNVLKHSLQQVFKDDDLIATGKIRLAWQVMHANGDVTSDEKNVNSATMKINSMRPIDAEITTSSGGRNPTITTTTHRANFLKFVDNLSSNSGTPSHTMFSQADAYMRRDLSPNGPWSTDPGGTGTKSTEYLGCRRNYHIMMTDGRWTGTATGNQQDGKDWEAYGTGERQRKAYSTSSDQTQIYRDDEESTLADWAFKSWMEPLQTSGLQHTDQLKPAQEYQDAPGTETFTQTRVVTPAYETCNSYSQVCVRWRNNGNCREYENQCTGGWTSHPEKSETKTVDLEKYWNPKYNPATWPHMVTYTIGFSDSATTWPGASNIQIPTLAAATSDTDKGGYVGYDKGFIDLVTGWETWPKMNRSNTGNEAAGKEVRSLDLWHAAINGRGRFYPVTKGEDLEKAFRSIIGKINEENAPLPPAVNVGSAASGYSVAENNAGIFVAGYSPEDAWRGWVQSAAAVTPEEVTCGVHEDEFIEREEGQEVAPDEEGTGAAPGTCVRFPSPVDGWEDKTTAERLDALSNDAVKTSAGRLILSWNDENAAGAQFLWDTDNTTYMSAAQKALLGKSSGDTGLTVENRAENILNYIRGDHSLESGTNVSTDKPYRKRISRQGDIVNSEIWYTGGPISNFGLSGYTSFAKANVNRTPMLYVGGNDGMLHGFSALDGTEKIAYVPRGAFANLKHLTHPDFNYDHKYYVDGSPMTGDIKVGSSATDWRTVLVGTMGAGGKGYFVLDVTDPSAAGFNASAASTLVMLDKTRANNETISGDLADLGNITAQPARNPSNLQQTTQIAHLNNGRWAAILGNGYNSENQRPVLLIQYLDGDKSLQRIQATNHTKGTGHAADNGLSAPTLVDLDGNGTPDIVYAGDNLGNIWKFDLLDSDPTKWNVAFGINTPLFTARGPVALNGERNQVQPITAAPIVRANNRNMTVQVDGGGTKTRAIGGLVVAFGTGRNLTANDRATDVQQNVQTLYSIIDTTSYTRENGQLKIHAGTAGCTTTSATACVLPPAAIGTLAEDGAPLAKRKLQYLENDDSHRTLTVVDELNKTTWKNYKGWYVDFPDTGERLLKPMQFYAGTNILAVYSELPDGTRSAENQGVNESCSPATVLAAEGVQMRSFINIMDGTAPAFQIVDYNGDGIFNALDKNVIGKKVPKGSPLLMANLQGGLDKTGGGSEALAPIPEQSMRPNWRQLQ</sequence>
<organism evidence="6 7">
    <name type="scientific">Comamonas nitrativorans</name>
    <dbReference type="NCBI Taxonomy" id="108437"/>
    <lineage>
        <taxon>Bacteria</taxon>
        <taxon>Pseudomonadati</taxon>
        <taxon>Pseudomonadota</taxon>
        <taxon>Betaproteobacteria</taxon>
        <taxon>Burkholderiales</taxon>
        <taxon>Comamonadaceae</taxon>
        <taxon>Comamonas</taxon>
    </lineage>
</organism>
<dbReference type="InterPro" id="IPR008707">
    <property type="entry name" value="B-propeller_PilY1"/>
</dbReference>
<reference evidence="7" key="1">
    <citation type="journal article" date="2019" name="Int. J. Syst. Evol. Microbiol.">
        <title>The Global Catalogue of Microorganisms (GCM) 10K type strain sequencing project: providing services to taxonomists for standard genome sequencing and annotation.</title>
        <authorList>
            <consortium name="The Broad Institute Genomics Platform"/>
            <consortium name="The Broad Institute Genome Sequencing Center for Infectious Disease"/>
            <person name="Wu L."/>
            <person name="Ma J."/>
        </authorList>
    </citation>
    <scope>NUCLEOTIDE SEQUENCE [LARGE SCALE GENOMIC DNA]</scope>
    <source>
        <strain evidence="7">JCM 11650</strain>
    </source>
</reference>
<evidence type="ECO:0000256" key="4">
    <source>
        <dbReference type="SAM" id="SignalP"/>
    </source>
</evidence>
<proteinExistence type="predicted"/>
<feature type="chain" id="PRO_5045809902" evidence="4">
    <location>
        <begin position="34"/>
        <end position="1279"/>
    </location>
</feature>
<name>A0ABV9GTN6_9BURK</name>
<protein>
    <submittedName>
        <fullName evidence="6">Pilus assembly protein</fullName>
    </submittedName>
</protein>
<keyword evidence="2" id="KW-0106">Calcium</keyword>
<dbReference type="Pfam" id="PF05567">
    <property type="entry name" value="T4P_PilY1"/>
    <property type="match status" value="1"/>
</dbReference>
<evidence type="ECO:0000313" key="7">
    <source>
        <dbReference type="Proteomes" id="UP001595967"/>
    </source>
</evidence>
<gene>
    <name evidence="6" type="ORF">ACFO3A_01475</name>
</gene>
<feature type="signal peptide" evidence="4">
    <location>
        <begin position="1"/>
        <end position="33"/>
    </location>
</feature>
<feature type="domain" description="PilY1 beta-propeller" evidence="5">
    <location>
        <begin position="700"/>
        <end position="1066"/>
    </location>
</feature>
<accession>A0ABV9GTN6</accession>
<evidence type="ECO:0000256" key="3">
    <source>
        <dbReference type="SAM" id="MobiDB-lite"/>
    </source>
</evidence>
<keyword evidence="7" id="KW-1185">Reference proteome</keyword>
<keyword evidence="1" id="KW-0479">Metal-binding</keyword>